<gene>
    <name evidence="3" type="ORF">CAUJ_LOCUS15066</name>
</gene>
<dbReference type="GO" id="GO:0019825">
    <property type="term" value="F:oxygen binding"/>
    <property type="evidence" value="ECO:0007669"/>
    <property type="project" value="InterPro"/>
</dbReference>
<keyword evidence="4" id="KW-1185">Reference proteome</keyword>
<dbReference type="SUPFAM" id="SSF46458">
    <property type="entry name" value="Globin-like"/>
    <property type="match status" value="1"/>
</dbReference>
<feature type="domain" description="Globin" evidence="2">
    <location>
        <begin position="3"/>
        <end position="70"/>
    </location>
</feature>
<keyword evidence="1" id="KW-0813">Transport</keyword>
<evidence type="ECO:0000313" key="3">
    <source>
        <dbReference type="EMBL" id="CAD6199162.1"/>
    </source>
</evidence>
<dbReference type="GO" id="GO:0020037">
    <property type="term" value="F:heme binding"/>
    <property type="evidence" value="ECO:0007669"/>
    <property type="project" value="InterPro"/>
</dbReference>
<accession>A0A8S1HUW8</accession>
<dbReference type="InterPro" id="IPR044399">
    <property type="entry name" value="Mb-like_M"/>
</dbReference>
<keyword evidence="1" id="KW-0408">Iron</keyword>
<evidence type="ECO:0000313" key="4">
    <source>
        <dbReference type="Proteomes" id="UP000835052"/>
    </source>
</evidence>
<dbReference type="CDD" id="cd01040">
    <property type="entry name" value="Mb-like"/>
    <property type="match status" value="1"/>
</dbReference>
<keyword evidence="1" id="KW-0349">Heme</keyword>
<keyword evidence="1" id="KW-0479">Metal-binding</keyword>
<reference evidence="3" key="1">
    <citation type="submission" date="2020-10" db="EMBL/GenBank/DDBJ databases">
        <authorList>
            <person name="Kikuchi T."/>
        </authorList>
    </citation>
    <scope>NUCLEOTIDE SEQUENCE</scope>
    <source>
        <strain evidence="3">NKZ352</strain>
    </source>
</reference>
<keyword evidence="1" id="KW-0561">Oxygen transport</keyword>
<name>A0A8S1HUW8_9PELO</name>
<dbReference type="EMBL" id="CAJGYM010000158">
    <property type="protein sequence ID" value="CAD6199162.1"/>
    <property type="molecule type" value="Genomic_DNA"/>
</dbReference>
<sequence length="87" mass="10185">MENIITNLEEAKRSCYDLGRQHSAYGSQPLKIAYWEEFTLTMMATLEEGYPQVEKDELKAWHTFLHFINENMIDGYHDALPYSNKAP</sequence>
<comment type="similarity">
    <text evidence="1">Belongs to the globin family.</text>
</comment>
<dbReference type="AlphaFoldDB" id="A0A8S1HUW8"/>
<proteinExistence type="inferred from homology"/>
<dbReference type="InterPro" id="IPR012292">
    <property type="entry name" value="Globin/Proto"/>
</dbReference>
<organism evidence="3 4">
    <name type="scientific">Caenorhabditis auriculariae</name>
    <dbReference type="NCBI Taxonomy" id="2777116"/>
    <lineage>
        <taxon>Eukaryota</taxon>
        <taxon>Metazoa</taxon>
        <taxon>Ecdysozoa</taxon>
        <taxon>Nematoda</taxon>
        <taxon>Chromadorea</taxon>
        <taxon>Rhabditida</taxon>
        <taxon>Rhabditina</taxon>
        <taxon>Rhabditomorpha</taxon>
        <taxon>Rhabditoidea</taxon>
        <taxon>Rhabditidae</taxon>
        <taxon>Peloderinae</taxon>
        <taxon>Caenorhabditis</taxon>
    </lineage>
</organism>
<dbReference type="InterPro" id="IPR009050">
    <property type="entry name" value="Globin-like_sf"/>
</dbReference>
<dbReference type="OrthoDB" id="5781842at2759"/>
<comment type="caution">
    <text evidence="3">The sequence shown here is derived from an EMBL/GenBank/DDBJ whole genome shotgun (WGS) entry which is preliminary data.</text>
</comment>
<evidence type="ECO:0000259" key="2">
    <source>
        <dbReference type="Pfam" id="PF00042"/>
    </source>
</evidence>
<dbReference type="InterPro" id="IPR000971">
    <property type="entry name" value="Globin"/>
</dbReference>
<evidence type="ECO:0000256" key="1">
    <source>
        <dbReference type="RuleBase" id="RU000356"/>
    </source>
</evidence>
<dbReference type="Pfam" id="PF00042">
    <property type="entry name" value="Globin"/>
    <property type="match status" value="1"/>
</dbReference>
<dbReference type="GO" id="GO:0005344">
    <property type="term" value="F:oxygen carrier activity"/>
    <property type="evidence" value="ECO:0007669"/>
    <property type="project" value="UniProtKB-KW"/>
</dbReference>
<dbReference type="Gene3D" id="1.10.490.10">
    <property type="entry name" value="Globins"/>
    <property type="match status" value="1"/>
</dbReference>
<dbReference type="Proteomes" id="UP000835052">
    <property type="component" value="Unassembled WGS sequence"/>
</dbReference>
<protein>
    <recommendedName>
        <fullName evidence="2">Globin domain-containing protein</fullName>
    </recommendedName>
</protein>